<evidence type="ECO:0000313" key="4">
    <source>
        <dbReference type="Proteomes" id="UP000656881"/>
    </source>
</evidence>
<dbReference type="PRINTS" id="PR00040">
    <property type="entry name" value="HTHMERR"/>
</dbReference>
<dbReference type="Pfam" id="PF13411">
    <property type="entry name" value="MerR_1"/>
    <property type="match status" value="1"/>
</dbReference>
<evidence type="ECO:0000256" key="1">
    <source>
        <dbReference type="ARBA" id="ARBA00023125"/>
    </source>
</evidence>
<dbReference type="InterPro" id="IPR047057">
    <property type="entry name" value="MerR_fam"/>
</dbReference>
<name>A0ABQ2MJY6_9ACTN</name>
<proteinExistence type="predicted"/>
<sequence length="320" mass="35222">MQVTWSIGELATRTGLSVKAIRYYTDVGLLPTAPRSQGGHRRYPPQALEQLQLVRQLRALDVPIAAITDVATGESRLGELVAEQLESTQTQLAELRWREAALQALEECHGPERLRRLHLLARVQRRPRDTADFTRAWQRVLPKSLPPRLADTVMAQAVPELPLDPTPDAVLAYAELHLLMAEPAFLDYWAASHVPDKASMYAALLDASVWATPAVAAGRAPHRCEALDAFCRACARALDMDDTSDFRAFMAAGVQTTVPLIRRYWQHLEALTTAPGPSLGRTHCWLSEGVIAEYGDGRPGGASLVEDTKAVRDGRRLPSA</sequence>
<dbReference type="RefSeq" id="WP_189176467.1">
    <property type="nucleotide sequence ID" value="NZ_BMNG01000015.1"/>
</dbReference>
<dbReference type="PANTHER" id="PTHR30204:SF93">
    <property type="entry name" value="HTH MERR-TYPE DOMAIN-CONTAINING PROTEIN"/>
    <property type="match status" value="1"/>
</dbReference>
<evidence type="ECO:0000259" key="2">
    <source>
        <dbReference type="PROSITE" id="PS50937"/>
    </source>
</evidence>
<keyword evidence="1" id="KW-0238">DNA-binding</keyword>
<dbReference type="SMART" id="SM00422">
    <property type="entry name" value="HTH_MERR"/>
    <property type="match status" value="1"/>
</dbReference>
<dbReference type="PANTHER" id="PTHR30204">
    <property type="entry name" value="REDOX-CYCLING DRUG-SENSING TRANSCRIPTIONAL ACTIVATOR SOXR"/>
    <property type="match status" value="1"/>
</dbReference>
<gene>
    <name evidence="3" type="ORF">GCM10012286_62480</name>
</gene>
<dbReference type="InterPro" id="IPR009061">
    <property type="entry name" value="DNA-bd_dom_put_sf"/>
</dbReference>
<accession>A0ABQ2MJY6</accession>
<evidence type="ECO:0000313" key="3">
    <source>
        <dbReference type="EMBL" id="GGO53924.1"/>
    </source>
</evidence>
<dbReference type="Proteomes" id="UP000656881">
    <property type="component" value="Unassembled WGS sequence"/>
</dbReference>
<organism evidence="3 4">
    <name type="scientific">Streptomyces lasiicapitis</name>
    <dbReference type="NCBI Taxonomy" id="1923961"/>
    <lineage>
        <taxon>Bacteria</taxon>
        <taxon>Bacillati</taxon>
        <taxon>Actinomycetota</taxon>
        <taxon>Actinomycetes</taxon>
        <taxon>Kitasatosporales</taxon>
        <taxon>Streptomycetaceae</taxon>
        <taxon>Streptomyces</taxon>
    </lineage>
</organism>
<dbReference type="SUPFAM" id="SSF46955">
    <property type="entry name" value="Putative DNA-binding domain"/>
    <property type="match status" value="1"/>
</dbReference>
<dbReference type="PROSITE" id="PS50937">
    <property type="entry name" value="HTH_MERR_2"/>
    <property type="match status" value="1"/>
</dbReference>
<comment type="caution">
    <text evidence="3">The sequence shown here is derived from an EMBL/GenBank/DDBJ whole genome shotgun (WGS) entry which is preliminary data.</text>
</comment>
<dbReference type="Gene3D" id="1.10.1660.10">
    <property type="match status" value="1"/>
</dbReference>
<dbReference type="EMBL" id="BMNG01000015">
    <property type="protein sequence ID" value="GGO53924.1"/>
    <property type="molecule type" value="Genomic_DNA"/>
</dbReference>
<protein>
    <submittedName>
        <fullName evidence="3">MerR family transcriptional regulator</fullName>
    </submittedName>
</protein>
<feature type="domain" description="HTH merR-type" evidence="2">
    <location>
        <begin position="4"/>
        <end position="73"/>
    </location>
</feature>
<reference evidence="4" key="1">
    <citation type="journal article" date="2019" name="Int. J. Syst. Evol. Microbiol.">
        <title>The Global Catalogue of Microorganisms (GCM) 10K type strain sequencing project: providing services to taxonomists for standard genome sequencing and annotation.</title>
        <authorList>
            <consortium name="The Broad Institute Genomics Platform"/>
            <consortium name="The Broad Institute Genome Sequencing Center for Infectious Disease"/>
            <person name="Wu L."/>
            <person name="Ma J."/>
        </authorList>
    </citation>
    <scope>NUCLEOTIDE SEQUENCE [LARGE SCALE GENOMIC DNA]</scope>
    <source>
        <strain evidence="4">CGMCC 4.7349</strain>
    </source>
</reference>
<keyword evidence="4" id="KW-1185">Reference proteome</keyword>
<dbReference type="InterPro" id="IPR000551">
    <property type="entry name" value="MerR-type_HTH_dom"/>
</dbReference>